<dbReference type="SUPFAM" id="SSF55073">
    <property type="entry name" value="Nucleotide cyclase"/>
    <property type="match status" value="1"/>
</dbReference>
<dbReference type="CDD" id="cd01949">
    <property type="entry name" value="GGDEF"/>
    <property type="match status" value="1"/>
</dbReference>
<dbReference type="Pfam" id="PF05228">
    <property type="entry name" value="CHASE4"/>
    <property type="match status" value="1"/>
</dbReference>
<dbReference type="Pfam" id="PF00990">
    <property type="entry name" value="GGDEF"/>
    <property type="match status" value="1"/>
</dbReference>
<dbReference type="NCBIfam" id="TIGR00254">
    <property type="entry name" value="GGDEF"/>
    <property type="match status" value="1"/>
</dbReference>
<dbReference type="InterPro" id="IPR029016">
    <property type="entry name" value="GAF-like_dom_sf"/>
</dbReference>
<dbReference type="SUPFAM" id="SSF55781">
    <property type="entry name" value="GAF domain-like"/>
    <property type="match status" value="1"/>
</dbReference>
<dbReference type="SMART" id="SM00052">
    <property type="entry name" value="EAL"/>
    <property type="match status" value="1"/>
</dbReference>
<evidence type="ECO:0000256" key="1">
    <source>
        <dbReference type="SAM" id="Phobius"/>
    </source>
</evidence>
<gene>
    <name evidence="4" type="ORF">PQU95_03635</name>
</gene>
<dbReference type="CDD" id="cd01948">
    <property type="entry name" value="EAL"/>
    <property type="match status" value="1"/>
</dbReference>
<dbReference type="Gene3D" id="3.30.450.40">
    <property type="match status" value="1"/>
</dbReference>
<feature type="domain" description="GGDEF" evidence="3">
    <location>
        <begin position="524"/>
        <end position="655"/>
    </location>
</feature>
<dbReference type="Gene3D" id="3.20.20.450">
    <property type="entry name" value="EAL domain"/>
    <property type="match status" value="1"/>
</dbReference>
<dbReference type="InterPro" id="IPR052155">
    <property type="entry name" value="Biofilm_reg_signaling"/>
</dbReference>
<dbReference type="Pfam" id="PF01590">
    <property type="entry name" value="GAF"/>
    <property type="match status" value="1"/>
</dbReference>
<keyword evidence="5" id="KW-1185">Reference proteome</keyword>
<dbReference type="EMBL" id="JAQQLF010000004">
    <property type="protein sequence ID" value="MDC7716313.1"/>
    <property type="molecule type" value="Genomic_DNA"/>
</dbReference>
<accession>A0ABT5IVV6</accession>
<evidence type="ECO:0000313" key="5">
    <source>
        <dbReference type="Proteomes" id="UP001219956"/>
    </source>
</evidence>
<protein>
    <submittedName>
        <fullName evidence="4">EAL domain-containing protein</fullName>
    </submittedName>
</protein>
<dbReference type="InterPro" id="IPR035919">
    <property type="entry name" value="EAL_sf"/>
</dbReference>
<dbReference type="SMART" id="SM00267">
    <property type="entry name" value="GGDEF"/>
    <property type="match status" value="1"/>
</dbReference>
<dbReference type="Proteomes" id="UP001219956">
    <property type="component" value="Unassembled WGS sequence"/>
</dbReference>
<name>A0ABT5IVV6_9NEIS</name>
<dbReference type="InterPro" id="IPR029787">
    <property type="entry name" value="Nucleotide_cyclase"/>
</dbReference>
<dbReference type="PROSITE" id="PS50887">
    <property type="entry name" value="GGDEF"/>
    <property type="match status" value="1"/>
</dbReference>
<dbReference type="InterPro" id="IPR043128">
    <property type="entry name" value="Rev_trsase/Diguanyl_cyclase"/>
</dbReference>
<sequence length="923" mass="104000">MLCTCPMLSAAMSPFLHKPFRPALLLVLIFLSGTLGIWWLAASAASDVDDEARRISQLALSQEMARERRQLANALQDYANWDEMNDKINRAQPDLAWLNDNLTASVYHNLNVHLALLVDASAGVLQARQNGILVNPPERALPLPDHQWLALLRHTDRYSQASAGAMPSQLLRLDTVNPLTGHPEPRILMLSIQRITPELSKTPRSPQQRYLVFARYMDQPSLQQLSADFLIPQMRLYFTPQSPPELTALPLQDNNGQTLAWLAWPSRTPGNNMLERILPQSLLLLCVILLLGAAIVRMAERWQRHSLRQAERLQQQGEALQNLVTSRRDDQQELREYLEEVIPLLSQTLKVNRISVWQFSPDGKELLCLASLNAISGQFSHGEQLEQSSHADYFQAMRQHRYLASHQAQLDERLASLRTYLVARDVSAMLDAAIVVGGLHQGILCAESQTPHRQWQQDEINFVCSAADILALVMESRARLHAEGELYRQFYYDRFTGLPNRSRLLMQLDELIQQKESQSPQNCEPLGCLMLAVEGLTNINELYGRDNGDHVIRELGKRLESVIGHGEMVARNADNRFALLILSPEEDSLCQRVDHLSTLLARPLDIQGQQLYIRLSIGLALYPHDTNDAESLLEHAEMALQMSREGPGDWVRFHPDINSNWRRRNRLQTELRQAITRNELLLNYQPYVSLKNGSIAGAEALVRWQHSEMGLISPADFIPMAEETGAIHAIGAWVLEEGIRHAASWRLRFLEHFTISINISLLQLEDPHFAESVTALLATHHLPGEALELEVTEGLALRNTPEIDSNLHKLRAQGIAIAIDDFGTGYASFSYLRRFPVEKLKIDKLFLDRVPDSEAGSNLVRMIVAMGHTLGASVTGEGIENIEQARFLARHGCDYAQGYLISKPLPAGALERFLADAQPLPIR</sequence>
<keyword evidence="1" id="KW-0812">Transmembrane</keyword>
<dbReference type="PROSITE" id="PS50883">
    <property type="entry name" value="EAL"/>
    <property type="match status" value="1"/>
</dbReference>
<evidence type="ECO:0000313" key="4">
    <source>
        <dbReference type="EMBL" id="MDC7716313.1"/>
    </source>
</evidence>
<feature type="domain" description="EAL" evidence="2">
    <location>
        <begin position="664"/>
        <end position="918"/>
    </location>
</feature>
<dbReference type="InterPro" id="IPR001633">
    <property type="entry name" value="EAL_dom"/>
</dbReference>
<dbReference type="Pfam" id="PF00563">
    <property type="entry name" value="EAL"/>
    <property type="match status" value="1"/>
</dbReference>
<dbReference type="InterPro" id="IPR007892">
    <property type="entry name" value="CHASE4"/>
</dbReference>
<comment type="caution">
    <text evidence="4">The sequence shown here is derived from an EMBL/GenBank/DDBJ whole genome shotgun (WGS) entry which is preliminary data.</text>
</comment>
<keyword evidence="1" id="KW-0472">Membrane</keyword>
<dbReference type="PANTHER" id="PTHR44757">
    <property type="entry name" value="DIGUANYLATE CYCLASE DGCP"/>
    <property type="match status" value="1"/>
</dbReference>
<dbReference type="SUPFAM" id="SSF141868">
    <property type="entry name" value="EAL domain-like"/>
    <property type="match status" value="1"/>
</dbReference>
<proteinExistence type="predicted"/>
<keyword evidence="1" id="KW-1133">Transmembrane helix</keyword>
<dbReference type="PANTHER" id="PTHR44757:SF2">
    <property type="entry name" value="BIOFILM ARCHITECTURE MAINTENANCE PROTEIN MBAA"/>
    <property type="match status" value="1"/>
</dbReference>
<evidence type="ECO:0000259" key="3">
    <source>
        <dbReference type="PROSITE" id="PS50887"/>
    </source>
</evidence>
<organism evidence="4 5">
    <name type="scientific">Vogesella aquatica</name>
    <dbReference type="NCBI Taxonomy" id="2984206"/>
    <lineage>
        <taxon>Bacteria</taxon>
        <taxon>Pseudomonadati</taxon>
        <taxon>Pseudomonadota</taxon>
        <taxon>Betaproteobacteria</taxon>
        <taxon>Neisseriales</taxon>
        <taxon>Chromobacteriaceae</taxon>
        <taxon>Vogesella</taxon>
    </lineage>
</organism>
<feature type="transmembrane region" description="Helical" evidence="1">
    <location>
        <begin position="277"/>
        <end position="299"/>
    </location>
</feature>
<dbReference type="RefSeq" id="WP_272750734.1">
    <property type="nucleotide sequence ID" value="NZ_JAQQLF010000004.1"/>
</dbReference>
<dbReference type="InterPro" id="IPR000160">
    <property type="entry name" value="GGDEF_dom"/>
</dbReference>
<dbReference type="Gene3D" id="3.30.70.270">
    <property type="match status" value="1"/>
</dbReference>
<reference evidence="4 5" key="1">
    <citation type="submission" date="2023-01" db="EMBL/GenBank/DDBJ databases">
        <title>Novel species of the genus Vogesella isolated from rivers.</title>
        <authorList>
            <person name="Lu H."/>
        </authorList>
    </citation>
    <scope>NUCLEOTIDE SEQUENCE [LARGE SCALE GENOMIC DNA]</scope>
    <source>
        <strain evidence="4 5">DC21W</strain>
    </source>
</reference>
<dbReference type="InterPro" id="IPR003018">
    <property type="entry name" value="GAF"/>
</dbReference>
<evidence type="ECO:0000259" key="2">
    <source>
        <dbReference type="PROSITE" id="PS50883"/>
    </source>
</evidence>